<proteinExistence type="predicted"/>
<accession>A0AAV4EYX0</accession>
<sequence>MDPITGRGGIMNRTLKQPRQRIGEIDEVKHNNISRNRQRGRVRIHWESKILHRSLRLVDYDMGGFTPSASRERVHSSLQSALDAKEVGEILHRFARVCVGSWHVEMLD</sequence>
<evidence type="ECO:0000313" key="2">
    <source>
        <dbReference type="Proteomes" id="UP000762676"/>
    </source>
</evidence>
<evidence type="ECO:0000313" key="1">
    <source>
        <dbReference type="EMBL" id="GFR65899.1"/>
    </source>
</evidence>
<gene>
    <name evidence="1" type="ORF">ElyMa_001957600</name>
</gene>
<keyword evidence="2" id="KW-1185">Reference proteome</keyword>
<reference evidence="1 2" key="1">
    <citation type="journal article" date="2021" name="Elife">
        <title>Chloroplast acquisition without the gene transfer in kleptoplastic sea slugs, Plakobranchus ocellatus.</title>
        <authorList>
            <person name="Maeda T."/>
            <person name="Takahashi S."/>
            <person name="Yoshida T."/>
            <person name="Shimamura S."/>
            <person name="Takaki Y."/>
            <person name="Nagai Y."/>
            <person name="Toyoda A."/>
            <person name="Suzuki Y."/>
            <person name="Arimoto A."/>
            <person name="Ishii H."/>
            <person name="Satoh N."/>
            <person name="Nishiyama T."/>
            <person name="Hasebe M."/>
            <person name="Maruyama T."/>
            <person name="Minagawa J."/>
            <person name="Obokata J."/>
            <person name="Shigenobu S."/>
        </authorList>
    </citation>
    <scope>NUCLEOTIDE SEQUENCE [LARGE SCALE GENOMIC DNA]</scope>
</reference>
<name>A0AAV4EYX0_9GAST</name>
<dbReference type="Proteomes" id="UP000762676">
    <property type="component" value="Unassembled WGS sequence"/>
</dbReference>
<organism evidence="1 2">
    <name type="scientific">Elysia marginata</name>
    <dbReference type="NCBI Taxonomy" id="1093978"/>
    <lineage>
        <taxon>Eukaryota</taxon>
        <taxon>Metazoa</taxon>
        <taxon>Spiralia</taxon>
        <taxon>Lophotrochozoa</taxon>
        <taxon>Mollusca</taxon>
        <taxon>Gastropoda</taxon>
        <taxon>Heterobranchia</taxon>
        <taxon>Euthyneura</taxon>
        <taxon>Panpulmonata</taxon>
        <taxon>Sacoglossa</taxon>
        <taxon>Placobranchoidea</taxon>
        <taxon>Plakobranchidae</taxon>
        <taxon>Elysia</taxon>
    </lineage>
</organism>
<protein>
    <submittedName>
        <fullName evidence="1">Uncharacterized protein</fullName>
    </submittedName>
</protein>
<dbReference type="AlphaFoldDB" id="A0AAV4EYX0"/>
<comment type="caution">
    <text evidence="1">The sequence shown here is derived from an EMBL/GenBank/DDBJ whole genome shotgun (WGS) entry which is preliminary data.</text>
</comment>
<dbReference type="EMBL" id="BMAT01003988">
    <property type="protein sequence ID" value="GFR65899.1"/>
    <property type="molecule type" value="Genomic_DNA"/>
</dbReference>